<evidence type="ECO:0000313" key="1">
    <source>
        <dbReference type="EMBL" id="KAJ2813857.1"/>
    </source>
</evidence>
<accession>A0ACC1LSH6</accession>
<organism evidence="1 2">
    <name type="scientific">Coemansia furcata</name>
    <dbReference type="NCBI Taxonomy" id="417177"/>
    <lineage>
        <taxon>Eukaryota</taxon>
        <taxon>Fungi</taxon>
        <taxon>Fungi incertae sedis</taxon>
        <taxon>Zoopagomycota</taxon>
        <taxon>Kickxellomycotina</taxon>
        <taxon>Kickxellomycetes</taxon>
        <taxon>Kickxellales</taxon>
        <taxon>Kickxellaceae</taxon>
        <taxon>Coemansia</taxon>
    </lineage>
</organism>
<keyword evidence="2" id="KW-1185">Reference proteome</keyword>
<sequence>MTQLSDILPFIFLYVFVSGKMLFAFVGTSFVTRPVSRVSQSIRSSTPHIPLRLRYLVGVVVLVAIVLSVSLTIPENSAGRRIDRMQSFLGIIVIVLVMTATSRHPRRIQWRTVIVGILLQFCLGCIVVKTKWGSDFFTWLASMASSLLAFANYGTTFLFGDTVESLNTLAVTLFPAIIFFSAFIQVVQYLGGIQWIIKKIGWAFQQLLATSGTESMVAAASPFLGMSESGLLIKDYLENMTDSEIHACMTAGFATVSGSTLQGYIALGVDAKNIITACVMSIPCSLALSKLRYPETEESMTRGVMVDPQRDTDEVNVLHALANGAAIGMNLSLLIAANLIAIISLVNFIDFLLTWLGQFVAIHQLTLELILGYILYPYAWLLGVPHKDILNVSQLLGLKFVANEFVAYQRLTVATNGLALKSVLSSRALTIAEFALCGFGNLGSIAIQIGVMGTLAPSRKADISRLILSACITGSIATTITAAIISMVM</sequence>
<dbReference type="Proteomes" id="UP001140096">
    <property type="component" value="Unassembled WGS sequence"/>
</dbReference>
<proteinExistence type="predicted"/>
<comment type="caution">
    <text evidence="1">The sequence shown here is derived from an EMBL/GenBank/DDBJ whole genome shotgun (WGS) entry which is preliminary data.</text>
</comment>
<gene>
    <name evidence="1" type="ORF">H4S07_000371</name>
</gene>
<reference evidence="1" key="1">
    <citation type="submission" date="2022-07" db="EMBL/GenBank/DDBJ databases">
        <title>Phylogenomic reconstructions and comparative analyses of Kickxellomycotina fungi.</title>
        <authorList>
            <person name="Reynolds N.K."/>
            <person name="Stajich J.E."/>
            <person name="Barry K."/>
            <person name="Grigoriev I.V."/>
            <person name="Crous P."/>
            <person name="Smith M.E."/>
        </authorList>
    </citation>
    <scope>NUCLEOTIDE SEQUENCE</scope>
    <source>
        <strain evidence="1">CBS 102833</strain>
    </source>
</reference>
<name>A0ACC1LSH6_9FUNG</name>
<evidence type="ECO:0000313" key="2">
    <source>
        <dbReference type="Proteomes" id="UP001140096"/>
    </source>
</evidence>
<dbReference type="EMBL" id="JANBUP010000017">
    <property type="protein sequence ID" value="KAJ2813857.1"/>
    <property type="molecule type" value="Genomic_DNA"/>
</dbReference>
<protein>
    <submittedName>
        <fullName evidence="1">Uncharacterized protein</fullName>
    </submittedName>
</protein>